<dbReference type="AlphaFoldDB" id="A0AA41KHJ3"/>
<proteinExistence type="predicted"/>
<evidence type="ECO:0000313" key="3">
    <source>
        <dbReference type="Proteomes" id="UP001166304"/>
    </source>
</evidence>
<dbReference type="EMBL" id="JAHQXE010000002">
    <property type="protein sequence ID" value="MBV0901826.1"/>
    <property type="molecule type" value="Genomic_DNA"/>
</dbReference>
<dbReference type="RefSeq" id="WP_162413017.1">
    <property type="nucleotide sequence ID" value="NZ_JAHQXE010000002.1"/>
</dbReference>
<keyword evidence="3" id="KW-1185">Reference proteome</keyword>
<accession>A0AA41KHJ3</accession>
<name>A0AA41KHJ3_9EURY</name>
<comment type="caution">
    <text evidence="2">The sequence shown here is derived from an EMBL/GenBank/DDBJ whole genome shotgun (WGS) entry which is preliminary data.</text>
</comment>
<reference evidence="2" key="1">
    <citation type="submission" date="2021-06" db="EMBL/GenBank/DDBJ databases">
        <title>New haloarchaea isolates fom saline soil.</title>
        <authorList>
            <person name="Duran-Viseras A."/>
            <person name="Sanchez-Porro C.S."/>
            <person name="Ventosa A."/>
        </authorList>
    </citation>
    <scope>NUCLEOTIDE SEQUENCE</scope>
    <source>
        <strain evidence="2">JCM 18369</strain>
    </source>
</reference>
<evidence type="ECO:0000313" key="2">
    <source>
        <dbReference type="EMBL" id="MBV0901826.1"/>
    </source>
</evidence>
<gene>
    <name evidence="2" type="ORF">KTS37_08490</name>
</gene>
<evidence type="ECO:0000256" key="1">
    <source>
        <dbReference type="SAM" id="MobiDB-lite"/>
    </source>
</evidence>
<feature type="region of interest" description="Disordered" evidence="1">
    <location>
        <begin position="1"/>
        <end position="24"/>
    </location>
</feature>
<protein>
    <submittedName>
        <fullName evidence="2">Uncharacterized protein</fullName>
    </submittedName>
</protein>
<organism evidence="2 3">
    <name type="scientific">Haloarcula salina</name>
    <dbReference type="NCBI Taxonomy" id="1429914"/>
    <lineage>
        <taxon>Archaea</taxon>
        <taxon>Methanobacteriati</taxon>
        <taxon>Methanobacteriota</taxon>
        <taxon>Stenosarchaea group</taxon>
        <taxon>Halobacteria</taxon>
        <taxon>Halobacteriales</taxon>
        <taxon>Haloarculaceae</taxon>
        <taxon>Haloarcula</taxon>
    </lineage>
</organism>
<sequence length="186" mass="20298">MADLSNPTGGGGFDYVQAEPPGDPVEGQEWYDTDDDGAYVYDGSTWVEQTVVDHSQLSGVGANDHIDNLTDIPTRNHDDLSGINSGDHHSRYTDSEARSANYTVVATGSVTKSKTQNHMYQDGGRTDNSPATQFVVEHPTGSGDKYYVHTEAHGQTSGILYETVYMSYKDSNGDAVVNWEIRRVDA</sequence>
<dbReference type="Proteomes" id="UP001166304">
    <property type="component" value="Unassembled WGS sequence"/>
</dbReference>